<accession>A0A6C0UE47</accession>
<dbReference type="InterPro" id="IPR005247">
    <property type="entry name" value="YbhB_YbcL/LppC-like"/>
</dbReference>
<dbReference type="Proteomes" id="UP000465846">
    <property type="component" value="Chromosome"/>
</dbReference>
<gene>
    <name evidence="2" type="ORF">G3I44_04935</name>
</gene>
<protein>
    <submittedName>
        <fullName evidence="2">YbhB/YbcL family Raf kinase inhibitor-like protein</fullName>
    </submittedName>
</protein>
<dbReference type="RefSeq" id="WP_163485711.1">
    <property type="nucleotide sequence ID" value="NZ_CP048739.1"/>
</dbReference>
<dbReference type="PROSITE" id="PS51257">
    <property type="entry name" value="PROKAR_LIPOPROTEIN"/>
    <property type="match status" value="1"/>
</dbReference>
<feature type="region of interest" description="Disordered" evidence="1">
    <location>
        <begin position="22"/>
        <end position="93"/>
    </location>
</feature>
<proteinExistence type="predicted"/>
<dbReference type="EMBL" id="CP048739">
    <property type="protein sequence ID" value="QIB73686.1"/>
    <property type="molecule type" value="Genomic_DNA"/>
</dbReference>
<evidence type="ECO:0000256" key="1">
    <source>
        <dbReference type="SAM" id="MobiDB-lite"/>
    </source>
</evidence>
<sequence>MHRRDVLALSSASLVGCVGRESDVTTDETGELTAGAEPTTDGKANRTLATDGGTDTPGDRSLTLSSSAFEDGETLPTRFTCEGKGVSPPLSIAGVPDGTESLALVVDDPDAPGSDPFVHWLLWNLAPDTATIPEDVPDKTTVLDGARQGTNGGGNVGYFPACPPKGHGTHTYRFTLYAVDQMLDVKAAAERSQLQRALDKSNLAQARITATFERPG</sequence>
<dbReference type="NCBIfam" id="TIGR00481">
    <property type="entry name" value="YbhB/YbcL family Raf kinase inhibitor-like protein"/>
    <property type="match status" value="1"/>
</dbReference>
<dbReference type="PANTHER" id="PTHR30289:SF1">
    <property type="entry name" value="PEBP (PHOSPHATIDYLETHANOLAMINE-BINDING PROTEIN) FAMILY PROTEIN"/>
    <property type="match status" value="1"/>
</dbReference>
<dbReference type="AlphaFoldDB" id="A0A6C0UE47"/>
<dbReference type="PANTHER" id="PTHR30289">
    <property type="entry name" value="UNCHARACTERIZED PROTEIN YBCL-RELATED"/>
    <property type="match status" value="1"/>
</dbReference>
<organism evidence="2 3">
    <name type="scientific">Halogeometricum borinquense</name>
    <dbReference type="NCBI Taxonomy" id="60847"/>
    <lineage>
        <taxon>Archaea</taxon>
        <taxon>Methanobacteriati</taxon>
        <taxon>Methanobacteriota</taxon>
        <taxon>Stenosarchaea group</taxon>
        <taxon>Halobacteria</taxon>
        <taxon>Halobacteriales</taxon>
        <taxon>Haloferacaceae</taxon>
        <taxon>Halogeometricum</taxon>
    </lineage>
</organism>
<reference evidence="2 3" key="1">
    <citation type="submission" date="2020-02" db="EMBL/GenBank/DDBJ databases">
        <title>Whole genome sequence of Halogeometricum borinquense strain wsp4.</title>
        <authorList>
            <person name="Verma D.K."/>
            <person name="Gopal K."/>
            <person name="Prasad E.S."/>
        </authorList>
    </citation>
    <scope>NUCLEOTIDE SEQUENCE [LARGE SCALE GENOMIC DNA]</scope>
    <source>
        <strain evidence="3">wsp4</strain>
    </source>
</reference>
<dbReference type="GeneID" id="44078722"/>
<evidence type="ECO:0000313" key="2">
    <source>
        <dbReference type="EMBL" id="QIB73686.1"/>
    </source>
</evidence>
<name>A0A6C0UE47_9EURY</name>
<dbReference type="CDD" id="cd00865">
    <property type="entry name" value="PEBP_bact_arch"/>
    <property type="match status" value="1"/>
</dbReference>
<dbReference type="Gene3D" id="3.90.280.10">
    <property type="entry name" value="PEBP-like"/>
    <property type="match status" value="1"/>
</dbReference>
<dbReference type="Pfam" id="PF01161">
    <property type="entry name" value="PBP"/>
    <property type="match status" value="1"/>
</dbReference>
<evidence type="ECO:0000313" key="3">
    <source>
        <dbReference type="Proteomes" id="UP000465846"/>
    </source>
</evidence>
<dbReference type="InterPro" id="IPR036610">
    <property type="entry name" value="PEBP-like_sf"/>
</dbReference>
<dbReference type="InterPro" id="IPR008914">
    <property type="entry name" value="PEBP"/>
</dbReference>
<dbReference type="SUPFAM" id="SSF49777">
    <property type="entry name" value="PEBP-like"/>
    <property type="match status" value="1"/>
</dbReference>